<evidence type="ECO:0000313" key="1">
    <source>
        <dbReference type="EMBL" id="JAG04492.1"/>
    </source>
</evidence>
<protein>
    <submittedName>
        <fullName evidence="1">Alpha-and gamma-adaptin-binding protein p34</fullName>
    </submittedName>
</protein>
<sequence length="276" mass="31206">MATRGILKSLCSRPSVVITSSCDIDPTSIVKELLGGLPTAAHPQEDCLAFQWRINNKYYEADVNLIALKRKCLLPVNLSETVQAVMLVFDSYAEASLDTIDSWNSFLQPYRAYIRILICTKIDENDSRCLPRLEAQKWCILNGFELVELHPSVNEWEEEQDFRESTGMLRVKQALHAHTWPNLLYKEMTPPKTMEELWHGGTFPCASLDSELKPIPEASVAEGAGNVNIVSLDGFVLKDFVLMKDQASKLPRQERHDFAEQMVAALWFSIPDDDSS</sequence>
<dbReference type="PANTHER" id="PTHR14659">
    <property type="entry name" value="ALPHA- AND GAMMA-ADAPTIN-BINDING PROTEIN P34"/>
    <property type="match status" value="1"/>
</dbReference>
<dbReference type="PANTHER" id="PTHR14659:SF1">
    <property type="entry name" value="ALPHA- AND GAMMA-ADAPTIN-BINDING PROTEIN P34"/>
    <property type="match status" value="1"/>
</dbReference>
<reference evidence="1" key="1">
    <citation type="journal article" date="2014" name="PLoS ONE">
        <title>Transcriptome-Based Identification of ABC Transporters in the Western Tarnished Plant Bug Lygus hesperus.</title>
        <authorList>
            <person name="Hull J.J."/>
            <person name="Chaney K."/>
            <person name="Geib S.M."/>
            <person name="Fabrick J.A."/>
            <person name="Brent C.S."/>
            <person name="Walsh D."/>
            <person name="Lavine L.C."/>
        </authorList>
    </citation>
    <scope>NUCLEOTIDE SEQUENCE</scope>
</reference>
<accession>A0A0A9W7S9</accession>
<dbReference type="SUPFAM" id="SSF52540">
    <property type="entry name" value="P-loop containing nucleoside triphosphate hydrolases"/>
    <property type="match status" value="1"/>
</dbReference>
<dbReference type="Gene3D" id="3.40.50.11960">
    <property type="match status" value="1"/>
</dbReference>
<name>A0A0A9W7S9_LYGHE</name>
<evidence type="ECO:0000313" key="2">
    <source>
        <dbReference type="EMBL" id="JAG36427.1"/>
    </source>
</evidence>
<reference evidence="1" key="2">
    <citation type="submission" date="2014-07" db="EMBL/GenBank/DDBJ databases">
        <authorList>
            <person name="Hull J."/>
        </authorList>
    </citation>
    <scope>NUCLEOTIDE SEQUENCE</scope>
</reference>
<evidence type="ECO:0000313" key="3">
    <source>
        <dbReference type="EMBL" id="JAG65646.1"/>
    </source>
</evidence>
<dbReference type="AlphaFoldDB" id="A0A0A9W7S9"/>
<reference evidence="3" key="3">
    <citation type="submission" date="2014-09" db="EMBL/GenBank/DDBJ databases">
        <authorList>
            <person name="Magalhaes I.L.F."/>
            <person name="Oliveira U."/>
            <person name="Santos F.R."/>
            <person name="Vidigal T.H.D.A."/>
            <person name="Brescovit A.D."/>
            <person name="Santos A.J."/>
        </authorList>
    </citation>
    <scope>NUCLEOTIDE SEQUENCE</scope>
</reference>
<dbReference type="InterPro" id="IPR019341">
    <property type="entry name" value="Alpha/Gamma-adaptin-bd_p34"/>
</dbReference>
<proteinExistence type="predicted"/>
<dbReference type="EMBL" id="GBHO01007177">
    <property type="protein sequence ID" value="JAG36427.1"/>
    <property type="molecule type" value="Transcribed_RNA"/>
</dbReference>
<gene>
    <name evidence="1" type="primary">Aagab_1</name>
    <name evidence="2" type="synonym">Aagab_0</name>
    <name evidence="1" type="ORF">CM83_67958</name>
    <name evidence="2" type="ORF">CM83_67959</name>
</gene>
<dbReference type="EMBL" id="GBRD01000175">
    <property type="protein sequence ID" value="JAG65646.1"/>
    <property type="molecule type" value="Transcribed_RNA"/>
</dbReference>
<dbReference type="EMBL" id="GBHO01039112">
    <property type="protein sequence ID" value="JAG04492.1"/>
    <property type="molecule type" value="Transcribed_RNA"/>
</dbReference>
<dbReference type="InterPro" id="IPR027417">
    <property type="entry name" value="P-loop_NTPase"/>
</dbReference>
<organism evidence="1">
    <name type="scientific">Lygus hesperus</name>
    <name type="common">Western plant bug</name>
    <dbReference type="NCBI Taxonomy" id="30085"/>
    <lineage>
        <taxon>Eukaryota</taxon>
        <taxon>Metazoa</taxon>
        <taxon>Ecdysozoa</taxon>
        <taxon>Arthropoda</taxon>
        <taxon>Hexapoda</taxon>
        <taxon>Insecta</taxon>
        <taxon>Pterygota</taxon>
        <taxon>Neoptera</taxon>
        <taxon>Paraneoptera</taxon>
        <taxon>Hemiptera</taxon>
        <taxon>Heteroptera</taxon>
        <taxon>Panheteroptera</taxon>
        <taxon>Cimicomorpha</taxon>
        <taxon>Miridae</taxon>
        <taxon>Mirini</taxon>
        <taxon>Lygus</taxon>
    </lineage>
</organism>